<accession>A0A1E5WG07</accession>
<dbReference type="EMBL" id="LWDX02009687">
    <property type="protein sequence ID" value="OEL36268.1"/>
    <property type="molecule type" value="Genomic_DNA"/>
</dbReference>
<gene>
    <name evidence="1" type="ORF">BAE44_0002713</name>
</gene>
<dbReference type="STRING" id="888268.A0A1E5WG07"/>
<sequence length="239" mass="26025">MLPARNAGVCEGDTHGQYYGLGSETRRTATWVPDPYGVEGGDPAAPPEWCDLYNVTVDEYGRRIAEGYAGGLLCCHDQTRGKVEEGFINVDGEARKMFFRLSTTSRNAARRTLPKNDCVHVQVAKQVVPRGGDLIFGVAHQHAAGIGASLHGQDGRLLCESTLTYGDGEEAGNEAGYVVGISACYPKQGTVKVRDGEVVTSVSNYSSERRHTGVMGLFYLLVADHKEEEQQCKDRNILR</sequence>
<evidence type="ECO:0000313" key="2">
    <source>
        <dbReference type="Proteomes" id="UP000095767"/>
    </source>
</evidence>
<dbReference type="InterPro" id="IPR011692">
    <property type="entry name" value="Stress_up-reg_Nod19"/>
</dbReference>
<dbReference type="Proteomes" id="UP000095767">
    <property type="component" value="Unassembled WGS sequence"/>
</dbReference>
<proteinExistence type="predicted"/>
<evidence type="ECO:0000313" key="1">
    <source>
        <dbReference type="EMBL" id="OEL36268.1"/>
    </source>
</evidence>
<keyword evidence="2" id="KW-1185">Reference proteome</keyword>
<dbReference type="AlphaFoldDB" id="A0A1E5WG07"/>
<reference evidence="1 2" key="1">
    <citation type="submission" date="2016-09" db="EMBL/GenBank/DDBJ databases">
        <title>The draft genome of Dichanthelium oligosanthes: A C3 panicoid grass species.</title>
        <authorList>
            <person name="Studer A.J."/>
            <person name="Schnable J.C."/>
            <person name="Brutnell T.P."/>
        </authorList>
    </citation>
    <scope>NUCLEOTIDE SEQUENCE [LARGE SCALE GENOMIC DNA]</scope>
    <source>
        <strain evidence="2">cv. Kellogg 1175</strain>
        <tissue evidence="1">Leaf</tissue>
    </source>
</reference>
<organism evidence="1 2">
    <name type="scientific">Dichanthelium oligosanthes</name>
    <dbReference type="NCBI Taxonomy" id="888268"/>
    <lineage>
        <taxon>Eukaryota</taxon>
        <taxon>Viridiplantae</taxon>
        <taxon>Streptophyta</taxon>
        <taxon>Embryophyta</taxon>
        <taxon>Tracheophyta</taxon>
        <taxon>Spermatophyta</taxon>
        <taxon>Magnoliopsida</taxon>
        <taxon>Liliopsida</taxon>
        <taxon>Poales</taxon>
        <taxon>Poaceae</taxon>
        <taxon>PACMAD clade</taxon>
        <taxon>Panicoideae</taxon>
        <taxon>Panicodae</taxon>
        <taxon>Paniceae</taxon>
        <taxon>Dichantheliinae</taxon>
        <taxon>Dichanthelium</taxon>
    </lineage>
</organism>
<dbReference type="PANTHER" id="PTHR33390:SF1">
    <property type="entry name" value="STRESS UP-REGULATED NOD 19 PROTEIN"/>
    <property type="match status" value="1"/>
</dbReference>
<dbReference type="OrthoDB" id="1923469at2759"/>
<dbReference type="PANTHER" id="PTHR33390">
    <property type="entry name" value="STRESS UP-REGULATED NOD 19 PROTEIN"/>
    <property type="match status" value="1"/>
</dbReference>
<dbReference type="Pfam" id="PF07712">
    <property type="entry name" value="SURNod19"/>
    <property type="match status" value="3"/>
</dbReference>
<name>A0A1E5WG07_9POAL</name>
<protein>
    <submittedName>
        <fullName evidence="1">Uncharacterized protein</fullName>
    </submittedName>
</protein>
<comment type="caution">
    <text evidence="1">The sequence shown here is derived from an EMBL/GenBank/DDBJ whole genome shotgun (WGS) entry which is preliminary data.</text>
</comment>